<sequence length="197" mass="23442">MDKSLYTHYIENFTINLLDCKFLGKGHNGIIYMLPEDKVIKICFNPESCKKEYDILEKVNGNKYFPRVYGMSGNYMIRDYIDGIPLNKYIKRFGLSKDLSLNLINLLEEFKKLEFSKLDLRCKDIIVKPDGAVMVIDPKKFYSKNRDFPRHLTKGLYKLHVLKSFMRDVKEVRPDLYNQWNKKVNDYIKIIKRKAHK</sequence>
<name>A0A645AYF8_9ZZZZ</name>
<evidence type="ECO:0008006" key="2">
    <source>
        <dbReference type="Google" id="ProtNLM"/>
    </source>
</evidence>
<dbReference type="AlphaFoldDB" id="A0A645AYF8"/>
<dbReference type="EMBL" id="VSSQ01016447">
    <property type="protein sequence ID" value="MPM57798.1"/>
    <property type="molecule type" value="Genomic_DNA"/>
</dbReference>
<dbReference type="InterPro" id="IPR011009">
    <property type="entry name" value="Kinase-like_dom_sf"/>
</dbReference>
<protein>
    <recommendedName>
        <fullName evidence="2">Protein kinase domain-containing protein</fullName>
    </recommendedName>
</protein>
<reference evidence="1" key="1">
    <citation type="submission" date="2019-08" db="EMBL/GenBank/DDBJ databases">
        <authorList>
            <person name="Kucharzyk K."/>
            <person name="Murdoch R.W."/>
            <person name="Higgins S."/>
            <person name="Loffler F."/>
        </authorList>
    </citation>
    <scope>NUCLEOTIDE SEQUENCE</scope>
</reference>
<dbReference type="SUPFAM" id="SSF56112">
    <property type="entry name" value="Protein kinase-like (PK-like)"/>
    <property type="match status" value="1"/>
</dbReference>
<accession>A0A645AYF8</accession>
<evidence type="ECO:0000313" key="1">
    <source>
        <dbReference type="EMBL" id="MPM57798.1"/>
    </source>
</evidence>
<gene>
    <name evidence="1" type="ORF">SDC9_104621</name>
</gene>
<comment type="caution">
    <text evidence="1">The sequence shown here is derived from an EMBL/GenBank/DDBJ whole genome shotgun (WGS) entry which is preliminary data.</text>
</comment>
<proteinExistence type="predicted"/>
<organism evidence="1">
    <name type="scientific">bioreactor metagenome</name>
    <dbReference type="NCBI Taxonomy" id="1076179"/>
    <lineage>
        <taxon>unclassified sequences</taxon>
        <taxon>metagenomes</taxon>
        <taxon>ecological metagenomes</taxon>
    </lineage>
</organism>